<evidence type="ECO:0000313" key="2">
    <source>
        <dbReference type="EMBL" id="CAK0838394.1"/>
    </source>
</evidence>
<sequence length="1221" mass="134771">MLDPWLAVALDGETDDDCEPCAADVDPDAYDGSAAGNSGDAAADPADDDAMDVDPGFWPIVPWEPLDERRLWDPTVGESSAIQSCPGPFAAAPLRRPFDAVIRSVASGQVSLDGSVVKLSSLYLDPSKRPTIASKTAASSLLGLPRDSMQRNLSILASSLVHCDRCAIQMLHENVRRDAVKLLLFVEFSRYDATGMKVRVDQSHHDTTASVGGMLVDDQLCGDVVGFDGGAVARPCDPVMQRAAGKTTDRTHLFGSEHGWACLFRVGAGVDSRLIQLFGPALTWVQAVDRGTAVCCKRAVTETAATFIDADHYAAKLRVATTDAAASNYKTERGILADRGPDWMNLHMPCNVHKVSTGHSKTYDLVDYDITAAIHLSLSVSSAAAMTKFRRAFIAAARTRLDIRRGRPSTMDEEYQSLMLELFLRHRWTGADLSIDEIGLCACIHGLLFPAYQLFLRSFGTDSAPLGGVGADGQQFQPDESAASAADANAPADARGARDEAAAGGDARAWQVENEKHRRIAMEWLQAEPIHMLQAIRITMEPWRELMSAYLHSSGDEWEHDQRCRAAADQLDPQPDGGRLYRLSQYADLVYESQFFDDLERAWFSNIWRFIAPGKRTFRFRALCFRMLSRSGCLVNSYLVRPAQQFPVALFAMVRNAAAGPDLKRRPRCTRDAFSHHIFESRPDGELGGEDCLAKLLTVAQITHVENVKGENDHGSFKRHVDAQSVSTHRASFEYVNAQVVCQRAIQRFKHRRSLQVAIDKAAYEGAPSIVLALPGDYVSAPLTTDEGFQQHCQAARMAASTFRLARRQKEGQAAGKFDEWDSQYAEAKVQGLIDRCPSLLPCKPALQPLPSSAMDAFEVLFDLSEKARFISAFACENSRSSHMSGVLLRDWAHKNRVIQHDDQPAWRERDRECGHGQCYQHGFCVCSEGGKETLRLRNSVLRHIKSVCPRHSENIELLKNAFLVMRLEGVAHERSAWCDAVSDDETAAADEYKFGHGVHWFHIGFVLFSPYRPDYHVLDEVTGGAPSPYIWVSATNAYEHDWGFFSNLDRSCTWTCRIFRLVDTVEVIGALDVTTVPVEAVPSGEQQVWPPPRRMSKRKVAQPGDVVLHGLADKEPGAVEDGEVDDVAGDDADRASDPEDLEAASDAAVSDCSEEAGVDLFDLVKHHLDHLEADRGDGDDSGGGLDALTAMNLLRARATPAFQQFFEQLVFFELSRGWWP</sequence>
<protein>
    <submittedName>
        <fullName evidence="2">Uncharacterized protein</fullName>
    </submittedName>
</protein>
<proteinExistence type="predicted"/>
<name>A0ABN9T0G3_9DINO</name>
<reference evidence="2" key="1">
    <citation type="submission" date="2023-10" db="EMBL/GenBank/DDBJ databases">
        <authorList>
            <person name="Chen Y."/>
            <person name="Shah S."/>
            <person name="Dougan E. K."/>
            <person name="Thang M."/>
            <person name="Chan C."/>
        </authorList>
    </citation>
    <scope>NUCLEOTIDE SEQUENCE [LARGE SCALE GENOMIC DNA]</scope>
</reference>
<dbReference type="EMBL" id="CAUYUJ010014220">
    <property type="protein sequence ID" value="CAK0838394.1"/>
    <property type="molecule type" value="Genomic_DNA"/>
</dbReference>
<gene>
    <name evidence="2" type="ORF">PCOR1329_LOCUS34348</name>
</gene>
<organism evidence="2 3">
    <name type="scientific">Prorocentrum cordatum</name>
    <dbReference type="NCBI Taxonomy" id="2364126"/>
    <lineage>
        <taxon>Eukaryota</taxon>
        <taxon>Sar</taxon>
        <taxon>Alveolata</taxon>
        <taxon>Dinophyceae</taxon>
        <taxon>Prorocentrales</taxon>
        <taxon>Prorocentraceae</taxon>
        <taxon>Prorocentrum</taxon>
    </lineage>
</organism>
<feature type="region of interest" description="Disordered" evidence="1">
    <location>
        <begin position="1110"/>
        <end position="1139"/>
    </location>
</feature>
<feature type="compositionally biased region" description="Low complexity" evidence="1">
    <location>
        <begin position="30"/>
        <end position="44"/>
    </location>
</feature>
<evidence type="ECO:0000313" key="3">
    <source>
        <dbReference type="Proteomes" id="UP001189429"/>
    </source>
</evidence>
<comment type="caution">
    <text evidence="2">The sequence shown here is derived from an EMBL/GenBank/DDBJ whole genome shotgun (WGS) entry which is preliminary data.</text>
</comment>
<accession>A0ABN9T0G3</accession>
<feature type="compositionally biased region" description="Acidic residues" evidence="1">
    <location>
        <begin position="1119"/>
        <end position="1131"/>
    </location>
</feature>
<feature type="compositionally biased region" description="Low complexity" evidence="1">
    <location>
        <begin position="478"/>
        <end position="494"/>
    </location>
</feature>
<feature type="compositionally biased region" description="Acidic residues" evidence="1">
    <location>
        <begin position="13"/>
        <end position="29"/>
    </location>
</feature>
<dbReference type="Proteomes" id="UP001189429">
    <property type="component" value="Unassembled WGS sequence"/>
</dbReference>
<feature type="region of interest" description="Disordered" evidence="1">
    <location>
        <begin position="470"/>
        <end position="508"/>
    </location>
</feature>
<keyword evidence="3" id="KW-1185">Reference proteome</keyword>
<evidence type="ECO:0000256" key="1">
    <source>
        <dbReference type="SAM" id="MobiDB-lite"/>
    </source>
</evidence>
<feature type="region of interest" description="Disordered" evidence="1">
    <location>
        <begin position="13"/>
        <end position="50"/>
    </location>
</feature>